<dbReference type="Proteomes" id="UP000002640">
    <property type="component" value="Unassembled WGS sequence"/>
</dbReference>
<dbReference type="AlphaFoldDB" id="G5A6K2"/>
<evidence type="ECO:0000313" key="1">
    <source>
        <dbReference type="EMBL" id="EGZ08957.1"/>
    </source>
</evidence>
<dbReference type="RefSeq" id="XP_009535590.1">
    <property type="nucleotide sequence ID" value="XM_009537295.1"/>
</dbReference>
<dbReference type="GeneID" id="20644252"/>
<dbReference type="OMA" id="YHEKNGR"/>
<protein>
    <submittedName>
        <fullName evidence="1">Uncharacterized protein</fullName>
    </submittedName>
</protein>
<organism evidence="1 2">
    <name type="scientific">Phytophthora sojae (strain P6497)</name>
    <name type="common">Soybean stem and root rot agent</name>
    <name type="synonym">Phytophthora megasperma f. sp. glycines</name>
    <dbReference type="NCBI Taxonomy" id="1094619"/>
    <lineage>
        <taxon>Eukaryota</taxon>
        <taxon>Sar</taxon>
        <taxon>Stramenopiles</taxon>
        <taxon>Oomycota</taxon>
        <taxon>Peronosporomycetes</taxon>
        <taxon>Peronosporales</taxon>
        <taxon>Peronosporaceae</taxon>
        <taxon>Phytophthora</taxon>
    </lineage>
</organism>
<dbReference type="EMBL" id="JH159160">
    <property type="protein sequence ID" value="EGZ08957.1"/>
    <property type="molecule type" value="Genomic_DNA"/>
</dbReference>
<evidence type="ECO:0000313" key="2">
    <source>
        <dbReference type="Proteomes" id="UP000002640"/>
    </source>
</evidence>
<accession>G5A6K2</accession>
<sequence>MKRRTLRARAENLQQRSKLQRSVDQAMLLESMLQLYQGQKRRVEASLLPTLGAVGRNLPYDGLKDAEILQTLSRSVDENYTKLEQVFQAAGLEKVRTEMNDAKVLETEGGGVLQIRAVALQPFGLKAGLKLGKASRVIALKREIVLRGCDDATLQSCTIRVVLKKFVESGREIHVWDAFGDWSQAVSTREYGWGIMAPLDVTMNGVDITSVKNCVFMTSSKLSEGKLNGDLAAEHSVANLYKQIMQDRRRVIETALLDQALRKRIY</sequence>
<name>G5A6K2_PHYSP</name>
<reference evidence="1 2" key="1">
    <citation type="journal article" date="2006" name="Science">
        <title>Phytophthora genome sequences uncover evolutionary origins and mechanisms of pathogenesis.</title>
        <authorList>
            <person name="Tyler B.M."/>
            <person name="Tripathy S."/>
            <person name="Zhang X."/>
            <person name="Dehal P."/>
            <person name="Jiang R.H."/>
            <person name="Aerts A."/>
            <person name="Arredondo F.D."/>
            <person name="Baxter L."/>
            <person name="Bensasson D."/>
            <person name="Beynon J.L."/>
            <person name="Chapman J."/>
            <person name="Damasceno C.M."/>
            <person name="Dorrance A.E."/>
            <person name="Dou D."/>
            <person name="Dickerman A.W."/>
            <person name="Dubchak I.L."/>
            <person name="Garbelotto M."/>
            <person name="Gijzen M."/>
            <person name="Gordon S.G."/>
            <person name="Govers F."/>
            <person name="Grunwald N.J."/>
            <person name="Huang W."/>
            <person name="Ivors K.L."/>
            <person name="Jones R.W."/>
            <person name="Kamoun S."/>
            <person name="Krampis K."/>
            <person name="Lamour K.H."/>
            <person name="Lee M.K."/>
            <person name="McDonald W.H."/>
            <person name="Medina M."/>
            <person name="Meijer H.J."/>
            <person name="Nordberg E.K."/>
            <person name="Maclean D.J."/>
            <person name="Ospina-Giraldo M.D."/>
            <person name="Morris P.F."/>
            <person name="Phuntumart V."/>
            <person name="Putnam N.H."/>
            <person name="Rash S."/>
            <person name="Rose J.K."/>
            <person name="Sakihama Y."/>
            <person name="Salamov A.A."/>
            <person name="Savidor A."/>
            <person name="Scheuring C.F."/>
            <person name="Smith B.M."/>
            <person name="Sobral B.W."/>
            <person name="Terry A."/>
            <person name="Torto-Alalibo T.A."/>
            <person name="Win J."/>
            <person name="Xu Z."/>
            <person name="Zhang H."/>
            <person name="Grigoriev I.V."/>
            <person name="Rokhsar D.S."/>
            <person name="Boore J.L."/>
        </authorList>
    </citation>
    <scope>NUCLEOTIDE SEQUENCE [LARGE SCALE GENOMIC DNA]</scope>
    <source>
        <strain evidence="1 2">P6497</strain>
    </source>
</reference>
<dbReference type="InParanoid" id="G5A6K2"/>
<proteinExistence type="predicted"/>
<gene>
    <name evidence="1" type="ORF">PHYSODRAFT_318783</name>
</gene>
<keyword evidence="2" id="KW-1185">Reference proteome</keyword>
<dbReference type="KEGG" id="psoj:PHYSODRAFT_318783"/>
<dbReference type="SMR" id="G5A6K2"/>